<feature type="region of interest" description="Disordered" evidence="8">
    <location>
        <begin position="1"/>
        <end position="64"/>
    </location>
</feature>
<dbReference type="PANTHER" id="PTHR12172:SF0">
    <property type="entry name" value="CELL CYCLE CHECKPOINT PROTEIN RAD17"/>
    <property type="match status" value="1"/>
</dbReference>
<comment type="subcellular location">
    <subcellularLocation>
        <location evidence="1">Nucleus</location>
    </subcellularLocation>
</comment>
<evidence type="ECO:0000256" key="8">
    <source>
        <dbReference type="SAM" id="MobiDB-lite"/>
    </source>
</evidence>
<feature type="compositionally biased region" description="Basic and acidic residues" evidence="8">
    <location>
        <begin position="38"/>
        <end position="53"/>
    </location>
</feature>
<proteinExistence type="inferred from homology"/>
<name>A0AAD8FJ03_BIOPF</name>
<dbReference type="GO" id="GO:0033314">
    <property type="term" value="P:mitotic DNA replication checkpoint signaling"/>
    <property type="evidence" value="ECO:0007669"/>
    <property type="project" value="TreeGrafter"/>
</dbReference>
<dbReference type="GO" id="GO:0003682">
    <property type="term" value="F:chromatin binding"/>
    <property type="evidence" value="ECO:0007669"/>
    <property type="project" value="TreeGrafter"/>
</dbReference>
<dbReference type="EMBL" id="JASAOG010000015">
    <property type="protein sequence ID" value="KAK0064909.1"/>
    <property type="molecule type" value="Genomic_DNA"/>
</dbReference>
<feature type="compositionally biased region" description="Polar residues" evidence="8">
    <location>
        <begin position="23"/>
        <end position="32"/>
    </location>
</feature>
<keyword evidence="6" id="KW-0539">Nucleus</keyword>
<evidence type="ECO:0000313" key="10">
    <source>
        <dbReference type="Proteomes" id="UP001233172"/>
    </source>
</evidence>
<dbReference type="FunFam" id="3.40.50.300:FF:001661">
    <property type="entry name" value="RAD17 checkpoint clamp loader component"/>
    <property type="match status" value="1"/>
</dbReference>
<evidence type="ECO:0000313" key="9">
    <source>
        <dbReference type="EMBL" id="KAK0064909.1"/>
    </source>
</evidence>
<evidence type="ECO:0000256" key="3">
    <source>
        <dbReference type="ARBA" id="ARBA00022741"/>
    </source>
</evidence>
<feature type="region of interest" description="Disordered" evidence="8">
    <location>
        <begin position="346"/>
        <end position="366"/>
    </location>
</feature>
<feature type="compositionally biased region" description="Polar residues" evidence="8">
    <location>
        <begin position="54"/>
        <end position="64"/>
    </location>
</feature>
<reference evidence="9" key="2">
    <citation type="submission" date="2023-04" db="EMBL/GenBank/DDBJ databases">
        <authorList>
            <person name="Bu L."/>
            <person name="Lu L."/>
            <person name="Laidemitt M.R."/>
            <person name="Zhang S.M."/>
            <person name="Mutuku M."/>
            <person name="Mkoji G."/>
            <person name="Steinauer M."/>
            <person name="Loker E.S."/>
        </authorList>
    </citation>
    <scope>NUCLEOTIDE SEQUENCE</scope>
    <source>
        <strain evidence="9">KasaAsao</strain>
        <tissue evidence="9">Whole Snail</tissue>
    </source>
</reference>
<dbReference type="GO" id="GO:0005524">
    <property type="term" value="F:ATP binding"/>
    <property type="evidence" value="ECO:0007669"/>
    <property type="project" value="UniProtKB-KW"/>
</dbReference>
<dbReference type="InterPro" id="IPR004582">
    <property type="entry name" value="Checkpoint_prot_Rad17_Rad24"/>
</dbReference>
<evidence type="ECO:0000256" key="1">
    <source>
        <dbReference type="ARBA" id="ARBA00004123"/>
    </source>
</evidence>
<dbReference type="GO" id="GO:0000077">
    <property type="term" value="P:DNA damage checkpoint signaling"/>
    <property type="evidence" value="ECO:0007669"/>
    <property type="project" value="TreeGrafter"/>
</dbReference>
<evidence type="ECO:0000256" key="2">
    <source>
        <dbReference type="ARBA" id="ARBA00006168"/>
    </source>
</evidence>
<feature type="compositionally biased region" description="Low complexity" evidence="8">
    <location>
        <begin position="346"/>
        <end position="358"/>
    </location>
</feature>
<dbReference type="Proteomes" id="UP001233172">
    <property type="component" value="Unassembled WGS sequence"/>
</dbReference>
<gene>
    <name evidence="9" type="ORF">Bpfe_005467</name>
</gene>
<dbReference type="Pfam" id="PF03215">
    <property type="entry name" value="Rad17"/>
    <property type="match status" value="1"/>
</dbReference>
<dbReference type="Gene3D" id="3.40.50.300">
    <property type="entry name" value="P-loop containing nucleotide triphosphate hydrolases"/>
    <property type="match status" value="1"/>
</dbReference>
<feature type="compositionally biased region" description="Acidic residues" evidence="8">
    <location>
        <begin position="646"/>
        <end position="657"/>
    </location>
</feature>
<dbReference type="GO" id="GO:0003689">
    <property type="term" value="F:DNA clamp loader activity"/>
    <property type="evidence" value="ECO:0007669"/>
    <property type="project" value="TreeGrafter"/>
</dbReference>
<reference evidence="9" key="1">
    <citation type="journal article" date="2023" name="PLoS Negl. Trop. Dis.">
        <title>A genome sequence for Biomphalaria pfeifferi, the major vector snail for the human-infecting parasite Schistosoma mansoni.</title>
        <authorList>
            <person name="Bu L."/>
            <person name="Lu L."/>
            <person name="Laidemitt M.R."/>
            <person name="Zhang S.M."/>
            <person name="Mutuku M."/>
            <person name="Mkoji G."/>
            <person name="Steinauer M."/>
            <person name="Loker E.S."/>
        </authorList>
    </citation>
    <scope>NUCLEOTIDE SEQUENCE</scope>
    <source>
        <strain evidence="9">KasaAsao</strain>
    </source>
</reference>
<keyword evidence="7" id="KW-0131">Cell cycle</keyword>
<comment type="similarity">
    <text evidence="2">Belongs to the rad17/RAD24 family.</text>
</comment>
<evidence type="ECO:0000256" key="4">
    <source>
        <dbReference type="ARBA" id="ARBA00022763"/>
    </source>
</evidence>
<dbReference type="GO" id="GO:0006281">
    <property type="term" value="P:DNA repair"/>
    <property type="evidence" value="ECO:0007669"/>
    <property type="project" value="InterPro"/>
</dbReference>
<keyword evidence="4" id="KW-0227">DNA damage</keyword>
<accession>A0AAD8FJ03</accession>
<dbReference type="PANTHER" id="PTHR12172">
    <property type="entry name" value="CELL CYCLE CHECKPOINT PROTEIN RAD17"/>
    <property type="match status" value="1"/>
</dbReference>
<keyword evidence="5" id="KW-0067">ATP-binding</keyword>
<dbReference type="SUPFAM" id="SSF52540">
    <property type="entry name" value="P-loop containing nucleoside triphosphate hydrolases"/>
    <property type="match status" value="1"/>
</dbReference>
<sequence>MSWVTSSFGNFGDITAPEKHKSSSNPQCPSKSEFQRASAKDVLSRKRPRETPHTARNQSQSKSFQNLSLQAELWSEKYKPTFRAELAIHKKKVEDVADWLLQNASKNGKKKAAILLITGPAGAGKSVCLHLLCKELGLSVQEWSNNSELAADQFITEDFNRSERSTVDTYSSQSQSALFHNFLLRANKYQKLDIITSSVDSNQNSGQLNTVIVVKDIPNNFLRDPTQFHTILSKYQSTGRCPLVIIMTESNNSSSNIQKLFPKDLQHQLYITNISFNPVAPTILFKVLTKVINKEVLQGLIKQPSASVIETIAMSSAGDMRSALNALQFACKLDTSDLASFCCSTSTSKKKSSSTGTKFKSKTSKPTNDKLDVLAIGAKDRSVFLFHTIGKVLYFKRTEANPSETNLRLPSHLKIHERDPLSLHPEEIVSHTHVSADYFNSFLHENYVDFLTTVEDLERATQYFSDADYLSALWTAKEELQDYSLSVAIRGYIHSNTDICHHDSIRKNQGWKPLHKSHWFHVSKQTCDNLASARHLFRGYHWEPEVLCTDIIPYIGLTNPTLHDPGQIRFVQEMTQFIRSNSFSRPRQERLNENDVITEEDHLEESDALESQFPVLGSTTSVDGASLEDEDTVSSSQASVQKQQQDEEELIIEDFED</sequence>
<dbReference type="GO" id="GO:0005634">
    <property type="term" value="C:nucleus"/>
    <property type="evidence" value="ECO:0007669"/>
    <property type="project" value="UniProtKB-SubCell"/>
</dbReference>
<dbReference type="Gene3D" id="1.10.8.60">
    <property type="match status" value="1"/>
</dbReference>
<comment type="caution">
    <text evidence="9">The sequence shown here is derived from an EMBL/GenBank/DDBJ whole genome shotgun (WGS) entry which is preliminary data.</text>
</comment>
<evidence type="ECO:0000256" key="5">
    <source>
        <dbReference type="ARBA" id="ARBA00022840"/>
    </source>
</evidence>
<feature type="compositionally biased region" description="Low complexity" evidence="8">
    <location>
        <begin position="633"/>
        <end position="643"/>
    </location>
</feature>
<evidence type="ECO:0000256" key="6">
    <source>
        <dbReference type="ARBA" id="ARBA00023242"/>
    </source>
</evidence>
<dbReference type="AlphaFoldDB" id="A0AAD8FJ03"/>
<evidence type="ECO:0000256" key="7">
    <source>
        <dbReference type="ARBA" id="ARBA00023306"/>
    </source>
</evidence>
<dbReference type="InterPro" id="IPR027417">
    <property type="entry name" value="P-loop_NTPase"/>
</dbReference>
<protein>
    <submittedName>
        <fullName evidence="9">Cell cycle checkpoint protein RAD17-like isoform X1</fullName>
    </submittedName>
</protein>
<feature type="region of interest" description="Disordered" evidence="8">
    <location>
        <begin position="602"/>
        <end position="657"/>
    </location>
</feature>
<organism evidence="9 10">
    <name type="scientific">Biomphalaria pfeifferi</name>
    <name type="common">Bloodfluke planorb</name>
    <name type="synonym">Freshwater snail</name>
    <dbReference type="NCBI Taxonomy" id="112525"/>
    <lineage>
        <taxon>Eukaryota</taxon>
        <taxon>Metazoa</taxon>
        <taxon>Spiralia</taxon>
        <taxon>Lophotrochozoa</taxon>
        <taxon>Mollusca</taxon>
        <taxon>Gastropoda</taxon>
        <taxon>Heterobranchia</taxon>
        <taxon>Euthyneura</taxon>
        <taxon>Panpulmonata</taxon>
        <taxon>Hygrophila</taxon>
        <taxon>Lymnaeoidea</taxon>
        <taxon>Planorbidae</taxon>
        <taxon>Biomphalaria</taxon>
    </lineage>
</organism>
<keyword evidence="3" id="KW-0547">Nucleotide-binding</keyword>
<keyword evidence="10" id="KW-1185">Reference proteome</keyword>